<dbReference type="Gene3D" id="2.60.40.10">
    <property type="entry name" value="Immunoglobulins"/>
    <property type="match status" value="1"/>
</dbReference>
<dbReference type="InterPro" id="IPR013783">
    <property type="entry name" value="Ig-like_fold"/>
</dbReference>
<feature type="chain" id="PRO_5019427919" description="Bacteroidetes PKD-like domain-containing protein" evidence="1">
    <location>
        <begin position="21"/>
        <end position="418"/>
    </location>
</feature>
<evidence type="ECO:0000313" key="3">
    <source>
        <dbReference type="Proteomes" id="UP000285864"/>
    </source>
</evidence>
<sequence length="418" mass="45982">MKKIYHILLIMLAMSFGLIACTEETPFSTATENDDPRILDPLFPDQVNGELPVVSNISRDANFSMTLTVTPADYTTVTWFIDGEEIQTGKEIDLALKAGTYHLKVTATTSIGKSTYREGLIQVNPLADDPWATEIGFERIITTGAKAQLYGNNLDKVNSIVIGGKTATDIAYTENGENSYIEYTVPEGLADGTYRIILVDNGGNEYGGNKVTVTSDALITAGSERTTANSEWVMTGINLNQIESFTFGGQTVSSFIRQSETEIAFTCPSLEDGEYTLTGRTTSGKEVMFYTTAGNITEQTVAVSSERVLWEGHHYVSWDLPDDNPNKTFNLIGKDVFASIKAGAVLSIYYSVNSADEYHQLRTTTGWWNDLPGTAVIEFQEDGVKQIQLTQEVLDKIQTEDGFLCIGHGYYVDRISVQ</sequence>
<accession>A0A412GBX4</accession>
<protein>
    <recommendedName>
        <fullName evidence="4">Bacteroidetes PKD-like domain-containing protein</fullName>
    </recommendedName>
</protein>
<comment type="caution">
    <text evidence="2">The sequence shown here is derived from an EMBL/GenBank/DDBJ whole genome shotgun (WGS) entry which is preliminary data.</text>
</comment>
<keyword evidence="1" id="KW-0732">Signal</keyword>
<dbReference type="RefSeq" id="WP_118485154.1">
    <property type="nucleotide sequence ID" value="NZ_QRUU01000072.1"/>
</dbReference>
<evidence type="ECO:0008006" key="4">
    <source>
        <dbReference type="Google" id="ProtNLM"/>
    </source>
</evidence>
<dbReference type="PROSITE" id="PS51257">
    <property type="entry name" value="PROKAR_LIPOPROTEIN"/>
    <property type="match status" value="1"/>
</dbReference>
<dbReference type="Proteomes" id="UP000285864">
    <property type="component" value="Unassembled WGS sequence"/>
</dbReference>
<dbReference type="EMBL" id="QRUU01000072">
    <property type="protein sequence ID" value="RGR92280.1"/>
    <property type="molecule type" value="Genomic_DNA"/>
</dbReference>
<feature type="signal peptide" evidence="1">
    <location>
        <begin position="1"/>
        <end position="20"/>
    </location>
</feature>
<gene>
    <name evidence="2" type="ORF">DWY20_12900</name>
</gene>
<dbReference type="AlphaFoldDB" id="A0A412GBX4"/>
<name>A0A412GBX4_9BACT</name>
<proteinExistence type="predicted"/>
<evidence type="ECO:0000313" key="2">
    <source>
        <dbReference type="EMBL" id="RGR92280.1"/>
    </source>
</evidence>
<organism evidence="2 3">
    <name type="scientific">Phocaeicola coprocola</name>
    <dbReference type="NCBI Taxonomy" id="310298"/>
    <lineage>
        <taxon>Bacteria</taxon>
        <taxon>Pseudomonadati</taxon>
        <taxon>Bacteroidota</taxon>
        <taxon>Bacteroidia</taxon>
        <taxon>Bacteroidales</taxon>
        <taxon>Bacteroidaceae</taxon>
        <taxon>Phocaeicola</taxon>
    </lineage>
</organism>
<evidence type="ECO:0000256" key="1">
    <source>
        <dbReference type="SAM" id="SignalP"/>
    </source>
</evidence>
<keyword evidence="3" id="KW-1185">Reference proteome</keyword>
<reference evidence="2 3" key="1">
    <citation type="submission" date="2018-08" db="EMBL/GenBank/DDBJ databases">
        <title>A genome reference for cultivated species of the human gut microbiota.</title>
        <authorList>
            <person name="Zou Y."/>
            <person name="Xue W."/>
            <person name="Luo G."/>
        </authorList>
    </citation>
    <scope>NUCLEOTIDE SEQUENCE [LARGE SCALE GENOMIC DNA]</scope>
    <source>
        <strain evidence="2 3">AF24-2</strain>
    </source>
</reference>